<reference evidence="5" key="1">
    <citation type="submission" date="2015-11" db="EMBL/GenBank/DDBJ databases">
        <authorList>
            <person name="Zhang Y."/>
            <person name="Guo Z."/>
        </authorList>
    </citation>
    <scope>NUCLEOTIDE SEQUENCE</scope>
    <source>
        <strain evidence="5">BN30871</strain>
    </source>
</reference>
<dbReference type="SUPFAM" id="SSF81901">
    <property type="entry name" value="HCP-like"/>
    <property type="match status" value="1"/>
</dbReference>
<gene>
    <name evidence="5" type="ORF">BN3087_880008</name>
</gene>
<evidence type="ECO:0000313" key="5">
    <source>
        <dbReference type="EMBL" id="CUV66541.1"/>
    </source>
</evidence>
<protein>
    <recommendedName>
        <fullName evidence="2">beta-lactamase</fullName>
        <ecNumber evidence="2">3.5.2.6</ecNumber>
    </recommendedName>
</protein>
<dbReference type="InterPro" id="IPR011990">
    <property type="entry name" value="TPR-like_helical_dom_sf"/>
</dbReference>
<keyword evidence="3" id="KW-1015">Disulfide bond</keyword>
<dbReference type="AlphaFoldDB" id="A0A0S4XQR0"/>
<evidence type="ECO:0000256" key="3">
    <source>
        <dbReference type="ARBA" id="ARBA00023157"/>
    </source>
</evidence>
<organism evidence="5">
    <name type="scientific">Sulfurovum sp. enrichment culture clone C5</name>
    <dbReference type="NCBI Taxonomy" id="497650"/>
    <lineage>
        <taxon>Bacteria</taxon>
        <taxon>Pseudomonadati</taxon>
        <taxon>Campylobacterota</taxon>
        <taxon>Epsilonproteobacteria</taxon>
        <taxon>Campylobacterales</taxon>
        <taxon>Sulfurovaceae</taxon>
        <taxon>Sulfurovum</taxon>
        <taxon>environmental samples</taxon>
    </lineage>
</organism>
<accession>A0A0S4XQR0</accession>
<evidence type="ECO:0000256" key="4">
    <source>
        <dbReference type="ARBA" id="ARBA00023251"/>
    </source>
</evidence>
<dbReference type="SMART" id="SM00671">
    <property type="entry name" value="SEL1"/>
    <property type="match status" value="1"/>
</dbReference>
<keyword evidence="4" id="KW-0046">Antibiotic resistance</keyword>
<comment type="catalytic activity">
    <reaction evidence="1">
        <text>a beta-lactam + H2O = a substituted beta-amino acid</text>
        <dbReference type="Rhea" id="RHEA:20401"/>
        <dbReference type="ChEBI" id="CHEBI:15377"/>
        <dbReference type="ChEBI" id="CHEBI:35627"/>
        <dbReference type="ChEBI" id="CHEBI:140347"/>
        <dbReference type="EC" id="3.5.2.6"/>
    </reaction>
</comment>
<dbReference type="GO" id="GO:0046677">
    <property type="term" value="P:response to antibiotic"/>
    <property type="evidence" value="ECO:0007669"/>
    <property type="project" value="UniProtKB-KW"/>
</dbReference>
<dbReference type="EC" id="3.5.2.6" evidence="2"/>
<name>A0A0S4XQR0_9BACT</name>
<evidence type="ECO:0000256" key="1">
    <source>
        <dbReference type="ARBA" id="ARBA00001526"/>
    </source>
</evidence>
<sequence>MDNIKANEAFNNDRYDESFAMYNQIVSTTKDKDAIYMLGKHYYDGLGVEKNIDHAIILWKKASKAGSLDAQYALLEISQTTSQCCKG</sequence>
<dbReference type="Pfam" id="PF08238">
    <property type="entry name" value="Sel1"/>
    <property type="match status" value="1"/>
</dbReference>
<dbReference type="Gene3D" id="1.25.40.10">
    <property type="entry name" value="Tetratricopeptide repeat domain"/>
    <property type="match status" value="1"/>
</dbReference>
<evidence type="ECO:0000256" key="2">
    <source>
        <dbReference type="ARBA" id="ARBA00012865"/>
    </source>
</evidence>
<dbReference type="GO" id="GO:0008800">
    <property type="term" value="F:beta-lactamase activity"/>
    <property type="evidence" value="ECO:0007669"/>
    <property type="project" value="UniProtKB-EC"/>
</dbReference>
<dbReference type="InterPro" id="IPR006597">
    <property type="entry name" value="Sel1-like"/>
</dbReference>
<proteinExistence type="predicted"/>
<dbReference type="EMBL" id="FAXN01000093">
    <property type="protein sequence ID" value="CUV66541.1"/>
    <property type="molecule type" value="Genomic_DNA"/>
</dbReference>